<keyword evidence="2" id="KW-1185">Reference proteome</keyword>
<reference evidence="2" key="1">
    <citation type="journal article" date="2019" name="Int. J. Syst. Evol. Microbiol.">
        <title>The Global Catalogue of Microorganisms (GCM) 10K type strain sequencing project: providing services to taxonomists for standard genome sequencing and annotation.</title>
        <authorList>
            <consortium name="The Broad Institute Genomics Platform"/>
            <consortium name="The Broad Institute Genome Sequencing Center for Infectious Disease"/>
            <person name="Wu L."/>
            <person name="Ma J."/>
        </authorList>
    </citation>
    <scope>NUCLEOTIDE SEQUENCE [LARGE SCALE GENOMIC DNA]</scope>
    <source>
        <strain evidence="2">CGMCC 4.7455</strain>
    </source>
</reference>
<organism evidence="1 2">
    <name type="scientific">Streptomyces desertarenae</name>
    <dbReference type="NCBI Taxonomy" id="2666184"/>
    <lineage>
        <taxon>Bacteria</taxon>
        <taxon>Bacillati</taxon>
        <taxon>Actinomycetota</taxon>
        <taxon>Actinomycetes</taxon>
        <taxon>Kitasatosporales</taxon>
        <taxon>Streptomycetaceae</taxon>
        <taxon>Streptomyces</taxon>
    </lineage>
</organism>
<proteinExistence type="predicted"/>
<dbReference type="EMBL" id="JBHUFU010000007">
    <property type="protein sequence ID" value="MFD1830823.1"/>
    <property type="molecule type" value="Genomic_DNA"/>
</dbReference>
<comment type="caution">
    <text evidence="1">The sequence shown here is derived from an EMBL/GenBank/DDBJ whole genome shotgun (WGS) entry which is preliminary data.</text>
</comment>
<accession>A0ABW4PM30</accession>
<name>A0ABW4PM30_9ACTN</name>
<evidence type="ECO:0000313" key="1">
    <source>
        <dbReference type="EMBL" id="MFD1830823.1"/>
    </source>
</evidence>
<dbReference type="RefSeq" id="WP_380900122.1">
    <property type="nucleotide sequence ID" value="NZ_JBHUFU010000007.1"/>
</dbReference>
<dbReference type="InterPro" id="IPR011009">
    <property type="entry name" value="Kinase-like_dom_sf"/>
</dbReference>
<dbReference type="SUPFAM" id="SSF56112">
    <property type="entry name" value="Protein kinase-like (PK-like)"/>
    <property type="match status" value="1"/>
</dbReference>
<sequence>MAPAEPVPPGLPVVRTVSRLPGGGAWLDRLPGLVGELGERWGLVLGEPYAGGSCSWVAPARRADGSRAVLKVGWPHPEAAGEGEALRLWDGRGAVRVYEHDTERYALLLERCAPGTGLGDADGLPAEERLVIGAGLLRGLWSAPVPPDTGLERMADVTAGWAGTAEERMDRLRPPGFDPVLVALGVRLLRELPATAGREVVVHGDANPGNVLAAEREPWLAIDAKPMVGDPLYDPWPLIEQIDAPFGHPVPRPVAAARTALVADALGEDAARLRAWAVARRVESALWTVAEQGDLEGGAAVMDQVRTLADLAGL</sequence>
<gene>
    <name evidence="1" type="ORF">ACFSJS_14240</name>
</gene>
<dbReference type="Proteomes" id="UP001597365">
    <property type="component" value="Unassembled WGS sequence"/>
</dbReference>
<dbReference type="Pfam" id="PF04655">
    <property type="entry name" value="APH_6_hur"/>
    <property type="match status" value="1"/>
</dbReference>
<dbReference type="Gene3D" id="3.90.1200.10">
    <property type="match status" value="1"/>
</dbReference>
<protein>
    <submittedName>
        <fullName evidence="1">Aminoglycoside phosphotransferase family protein</fullName>
    </submittedName>
</protein>
<evidence type="ECO:0000313" key="2">
    <source>
        <dbReference type="Proteomes" id="UP001597365"/>
    </source>
</evidence>
<dbReference type="InterPro" id="IPR006748">
    <property type="entry name" value="NH2Glyco/OHUrea_AB-resist_kin"/>
</dbReference>